<feature type="non-terminal residue" evidence="2">
    <location>
        <position position="1"/>
    </location>
</feature>
<sequence length="154" mass="16204">RGYRFAVPFEVVFPKGLVLVGELGPDNEYQSREDRAAGKPVRQRVDEATGLRQWKGTFTDPSAEKERDASVTVTFLAEVQPVPTTPELLPGTGMRLAELEGLRAVPRVVGAGEFKTLGWSFFATGFKASGAAGGSGGGRAAAGKPAEKPDGKAA</sequence>
<organism evidence="2 3">
    <name type="scientific">Streptoalloteichus hindustanus</name>
    <dbReference type="NCBI Taxonomy" id="2017"/>
    <lineage>
        <taxon>Bacteria</taxon>
        <taxon>Bacillati</taxon>
        <taxon>Actinomycetota</taxon>
        <taxon>Actinomycetes</taxon>
        <taxon>Pseudonocardiales</taxon>
        <taxon>Pseudonocardiaceae</taxon>
        <taxon>Streptoalloteichus</taxon>
    </lineage>
</organism>
<accession>A0A1M5QH50</accession>
<dbReference type="OrthoDB" id="3689685at2"/>
<evidence type="ECO:0000256" key="1">
    <source>
        <dbReference type="SAM" id="MobiDB-lite"/>
    </source>
</evidence>
<feature type="compositionally biased region" description="Gly residues" evidence="1">
    <location>
        <begin position="131"/>
        <end position="140"/>
    </location>
</feature>
<keyword evidence="3" id="KW-1185">Reference proteome</keyword>
<gene>
    <name evidence="2" type="ORF">SAMN05444320_12412</name>
</gene>
<reference evidence="2 3" key="1">
    <citation type="submission" date="2016-11" db="EMBL/GenBank/DDBJ databases">
        <authorList>
            <person name="Jaros S."/>
            <person name="Januszkiewicz K."/>
            <person name="Wedrychowicz H."/>
        </authorList>
    </citation>
    <scope>NUCLEOTIDE SEQUENCE [LARGE SCALE GENOMIC DNA]</scope>
    <source>
        <strain evidence="2 3">DSM 44523</strain>
    </source>
</reference>
<dbReference type="STRING" id="2017.SAMN05444320_12412"/>
<evidence type="ECO:0000313" key="2">
    <source>
        <dbReference type="EMBL" id="SHH12863.1"/>
    </source>
</evidence>
<dbReference type="AlphaFoldDB" id="A0A1M5QH50"/>
<dbReference type="Proteomes" id="UP000184501">
    <property type="component" value="Unassembled WGS sequence"/>
</dbReference>
<evidence type="ECO:0000313" key="3">
    <source>
        <dbReference type="Proteomes" id="UP000184501"/>
    </source>
</evidence>
<name>A0A1M5QH50_STRHI</name>
<protein>
    <submittedName>
        <fullName evidence="2">Uncharacterized protein</fullName>
    </submittedName>
</protein>
<dbReference type="RefSeq" id="WP_073490178.1">
    <property type="nucleotide sequence ID" value="NZ_FQVN01000024.1"/>
</dbReference>
<feature type="region of interest" description="Disordered" evidence="1">
    <location>
        <begin position="131"/>
        <end position="154"/>
    </location>
</feature>
<dbReference type="EMBL" id="FQVN01000024">
    <property type="protein sequence ID" value="SHH12863.1"/>
    <property type="molecule type" value="Genomic_DNA"/>
</dbReference>
<proteinExistence type="predicted"/>
<feature type="compositionally biased region" description="Basic and acidic residues" evidence="1">
    <location>
        <begin position="145"/>
        <end position="154"/>
    </location>
</feature>